<feature type="transmembrane region" description="Helical" evidence="1">
    <location>
        <begin position="97"/>
        <end position="121"/>
    </location>
</feature>
<sequence length="188" mass="20177">MTEPVRIIADYVRRLRWSLQAIPAEDRNGLVREIESHLTDSLAVSSELLDATIRAMGSPHTLAARYVQEFRLAGALGDDRPAPLIHALLIRPGRSMAAFGGVLAAMLLYLFALFLAAMAIAKPLFPSHVGLWSQSQGSAFGIMTDPPAGPEMLGLWVLPVALAGALACYALATLVLRGTGRHVLRAAR</sequence>
<dbReference type="RefSeq" id="WP_058715337.1">
    <property type="nucleotide sequence ID" value="NZ_LDTC01000007.1"/>
</dbReference>
<dbReference type="Pfam" id="PF22564">
    <property type="entry name" value="HAAS"/>
    <property type="match status" value="1"/>
</dbReference>
<feature type="transmembrane region" description="Helical" evidence="1">
    <location>
        <begin position="153"/>
        <end position="176"/>
    </location>
</feature>
<accession>A0A147JCS9</accession>
<keyword evidence="1" id="KW-0472">Membrane</keyword>
<dbReference type="AlphaFoldDB" id="A0A147JCS9"/>
<keyword evidence="1" id="KW-1133">Transmembrane helix</keyword>
<proteinExistence type="predicted"/>
<gene>
    <name evidence="2" type="ORF">NS258_01290</name>
</gene>
<dbReference type="EMBL" id="LDTC01000007">
    <property type="protein sequence ID" value="KTW17827.1"/>
    <property type="molecule type" value="Genomic_DNA"/>
</dbReference>
<evidence type="ECO:0000313" key="2">
    <source>
        <dbReference type="EMBL" id="KTW17827.1"/>
    </source>
</evidence>
<evidence type="ECO:0000313" key="3">
    <source>
        <dbReference type="Proteomes" id="UP000074410"/>
    </source>
</evidence>
<dbReference type="PATRIC" id="fig|33051.5.peg.3114"/>
<organism evidence="2 3">
    <name type="scientific">Sphingomonas sanguinis</name>
    <dbReference type="NCBI Taxonomy" id="33051"/>
    <lineage>
        <taxon>Bacteria</taxon>
        <taxon>Pseudomonadati</taxon>
        <taxon>Pseudomonadota</taxon>
        <taxon>Alphaproteobacteria</taxon>
        <taxon>Sphingomonadales</taxon>
        <taxon>Sphingomonadaceae</taxon>
        <taxon>Sphingomonas</taxon>
    </lineage>
</organism>
<comment type="caution">
    <text evidence="2">The sequence shown here is derived from an EMBL/GenBank/DDBJ whole genome shotgun (WGS) entry which is preliminary data.</text>
</comment>
<protein>
    <recommendedName>
        <fullName evidence="4">DUF1700 domain-containing protein</fullName>
    </recommendedName>
</protein>
<evidence type="ECO:0000256" key="1">
    <source>
        <dbReference type="SAM" id="Phobius"/>
    </source>
</evidence>
<keyword evidence="1" id="KW-0812">Transmembrane</keyword>
<evidence type="ECO:0008006" key="4">
    <source>
        <dbReference type="Google" id="ProtNLM"/>
    </source>
</evidence>
<reference evidence="2 3" key="1">
    <citation type="journal article" date="2016" name="Front. Microbiol.">
        <title>Genomic Resource of Rice Seed Associated Bacteria.</title>
        <authorList>
            <person name="Midha S."/>
            <person name="Bansal K."/>
            <person name="Sharma S."/>
            <person name="Kumar N."/>
            <person name="Patil P.P."/>
            <person name="Chaudhry V."/>
            <person name="Patil P.B."/>
        </authorList>
    </citation>
    <scope>NUCLEOTIDE SEQUENCE [LARGE SCALE GENOMIC DNA]</scope>
    <source>
        <strain evidence="2 3">NS258</strain>
    </source>
</reference>
<name>A0A147JCS9_9SPHN</name>
<dbReference type="Proteomes" id="UP000074410">
    <property type="component" value="Unassembled WGS sequence"/>
</dbReference>